<keyword evidence="7 9" id="KW-0057">Aromatic amino acid biosynthesis</keyword>
<accession>A0A2X2IVC0</accession>
<dbReference type="InterPro" id="IPR001240">
    <property type="entry name" value="PRAI_dom"/>
</dbReference>
<dbReference type="GeneID" id="97178929"/>
<dbReference type="EMBL" id="CABWMV010000024">
    <property type="protein sequence ID" value="VXC87088.1"/>
    <property type="molecule type" value="Genomic_DNA"/>
</dbReference>
<evidence type="ECO:0000259" key="10">
    <source>
        <dbReference type="Pfam" id="PF00697"/>
    </source>
</evidence>
<dbReference type="AlphaFoldDB" id="A0A2X2IVC0"/>
<reference evidence="11 13" key="1">
    <citation type="submission" date="2018-06" db="EMBL/GenBank/DDBJ databases">
        <authorList>
            <consortium name="Pathogen Informatics"/>
            <person name="Doyle S."/>
        </authorList>
    </citation>
    <scope>NUCLEOTIDE SEQUENCE [LARGE SCALE GENOMIC DNA]</scope>
    <source>
        <strain evidence="11 13">NCTC11343</strain>
    </source>
</reference>
<evidence type="ECO:0000313" key="11">
    <source>
        <dbReference type="EMBL" id="SPZ84101.1"/>
    </source>
</evidence>
<comment type="pathway">
    <text evidence="2 9">Amino-acid biosynthesis; L-tryptophan biosynthesis; L-tryptophan from chorismate: step 3/5.</text>
</comment>
<comment type="similarity">
    <text evidence="9">Belongs to the TrpF family.</text>
</comment>
<evidence type="ECO:0000313" key="14">
    <source>
        <dbReference type="Proteomes" id="UP000432350"/>
    </source>
</evidence>
<dbReference type="UniPathway" id="UPA00035">
    <property type="reaction ID" value="UER00042"/>
</dbReference>
<dbReference type="InterPro" id="IPR013785">
    <property type="entry name" value="Aldolase_TIM"/>
</dbReference>
<dbReference type="GO" id="GO:0004640">
    <property type="term" value="F:phosphoribosylanthranilate isomerase activity"/>
    <property type="evidence" value="ECO:0007669"/>
    <property type="project" value="UniProtKB-UniRule"/>
</dbReference>
<name>A0A2X2IVC0_SPHMU</name>
<keyword evidence="6 9" id="KW-0822">Tryptophan biosynthesis</keyword>
<dbReference type="GO" id="GO:0000162">
    <property type="term" value="P:L-tryptophan biosynthetic process"/>
    <property type="evidence" value="ECO:0007669"/>
    <property type="project" value="UniProtKB-UniRule"/>
</dbReference>
<reference evidence="12 14" key="2">
    <citation type="submission" date="2019-10" db="EMBL/GenBank/DDBJ databases">
        <authorList>
            <person name="Karimi E."/>
        </authorList>
    </citation>
    <scope>NUCLEOTIDE SEQUENCE [LARGE SCALE GENOMIC DNA]</scope>
    <source>
        <strain evidence="12">Sphingobacterium sp. 8BC</strain>
    </source>
</reference>
<dbReference type="HAMAP" id="MF_00135">
    <property type="entry name" value="PRAI"/>
    <property type="match status" value="1"/>
</dbReference>
<dbReference type="CDD" id="cd00405">
    <property type="entry name" value="PRAI"/>
    <property type="match status" value="1"/>
</dbReference>
<dbReference type="EMBL" id="UAUU01000002">
    <property type="protein sequence ID" value="SPZ84101.1"/>
    <property type="molecule type" value="Genomic_DNA"/>
</dbReference>
<sequence length="208" mass="23270">MAVKVKVCGMKYPDNITAVASLGIDYMGFIFYDQSKRYVGQSSSAYIKELDGLSKVGVFVNASLSAILDKITEFQLNVIQLHGDESVEFCLELKEKSGVIILKAFGVDQNFDWIQLDPYAKVVDYFLFDTKSSSYGGTGVQFDWSLLDQYKLTTPYFLSGGLDPENIKTALERNDPRLYALDLNSKFEVEPGLKDIALLSHSINTIKK</sequence>
<evidence type="ECO:0000313" key="12">
    <source>
        <dbReference type="EMBL" id="VXC87088.1"/>
    </source>
</evidence>
<dbReference type="Proteomes" id="UP000432350">
    <property type="component" value="Unassembled WGS sequence"/>
</dbReference>
<evidence type="ECO:0000256" key="9">
    <source>
        <dbReference type="HAMAP-Rule" id="MF_00135"/>
    </source>
</evidence>
<evidence type="ECO:0000256" key="8">
    <source>
        <dbReference type="ARBA" id="ARBA00023235"/>
    </source>
</evidence>
<dbReference type="RefSeq" id="WP_112373782.1">
    <property type="nucleotide sequence ID" value="NZ_CP068086.1"/>
</dbReference>
<dbReference type="PANTHER" id="PTHR42894:SF1">
    <property type="entry name" value="N-(5'-PHOSPHORIBOSYL)ANTHRANILATE ISOMERASE"/>
    <property type="match status" value="1"/>
</dbReference>
<dbReference type="Pfam" id="PF00697">
    <property type="entry name" value="PRAI"/>
    <property type="match status" value="1"/>
</dbReference>
<proteinExistence type="inferred from homology"/>
<dbReference type="SUPFAM" id="SSF51366">
    <property type="entry name" value="Ribulose-phoshate binding barrel"/>
    <property type="match status" value="1"/>
</dbReference>
<dbReference type="EC" id="5.3.1.24" evidence="3 9"/>
<evidence type="ECO:0000256" key="1">
    <source>
        <dbReference type="ARBA" id="ARBA00001164"/>
    </source>
</evidence>
<feature type="domain" description="N-(5'phosphoribosyl) anthranilate isomerase (PRAI)" evidence="10">
    <location>
        <begin position="5"/>
        <end position="202"/>
    </location>
</feature>
<evidence type="ECO:0000256" key="4">
    <source>
        <dbReference type="ARBA" id="ARBA00022272"/>
    </source>
</evidence>
<protein>
    <recommendedName>
        <fullName evidence="4 9">N-(5'-phosphoribosyl)anthranilate isomerase</fullName>
        <shortName evidence="9">PRAI</shortName>
        <ecNumber evidence="3 9">5.3.1.24</ecNumber>
    </recommendedName>
</protein>
<dbReference type="PANTHER" id="PTHR42894">
    <property type="entry name" value="N-(5'-PHOSPHORIBOSYL)ANTHRANILATE ISOMERASE"/>
    <property type="match status" value="1"/>
</dbReference>
<keyword evidence="5 9" id="KW-0028">Amino-acid biosynthesis</keyword>
<dbReference type="Proteomes" id="UP000251241">
    <property type="component" value="Unassembled WGS sequence"/>
</dbReference>
<evidence type="ECO:0000256" key="6">
    <source>
        <dbReference type="ARBA" id="ARBA00022822"/>
    </source>
</evidence>
<dbReference type="Gene3D" id="3.20.20.70">
    <property type="entry name" value="Aldolase class I"/>
    <property type="match status" value="1"/>
</dbReference>
<accession>A0A654C565</accession>
<dbReference type="InterPro" id="IPR044643">
    <property type="entry name" value="TrpF_fam"/>
</dbReference>
<evidence type="ECO:0000313" key="13">
    <source>
        <dbReference type="Proteomes" id="UP000251241"/>
    </source>
</evidence>
<organism evidence="11 13">
    <name type="scientific">Sphingobacterium multivorum</name>
    <dbReference type="NCBI Taxonomy" id="28454"/>
    <lineage>
        <taxon>Bacteria</taxon>
        <taxon>Pseudomonadati</taxon>
        <taxon>Bacteroidota</taxon>
        <taxon>Sphingobacteriia</taxon>
        <taxon>Sphingobacteriales</taxon>
        <taxon>Sphingobacteriaceae</taxon>
        <taxon>Sphingobacterium</taxon>
    </lineage>
</organism>
<comment type="catalytic activity">
    <reaction evidence="1 9">
        <text>N-(5-phospho-beta-D-ribosyl)anthranilate = 1-(2-carboxyphenylamino)-1-deoxy-D-ribulose 5-phosphate</text>
        <dbReference type="Rhea" id="RHEA:21540"/>
        <dbReference type="ChEBI" id="CHEBI:18277"/>
        <dbReference type="ChEBI" id="CHEBI:58613"/>
        <dbReference type="EC" id="5.3.1.24"/>
    </reaction>
</comment>
<gene>
    <name evidence="9 11" type="primary">trpF</name>
    <name evidence="11" type="ORF">NCTC11343_00631</name>
    <name evidence="12" type="ORF">SPHINGO8BC_50575</name>
</gene>
<dbReference type="InterPro" id="IPR011060">
    <property type="entry name" value="RibuloseP-bd_barrel"/>
</dbReference>
<evidence type="ECO:0000256" key="2">
    <source>
        <dbReference type="ARBA" id="ARBA00004664"/>
    </source>
</evidence>
<evidence type="ECO:0000256" key="7">
    <source>
        <dbReference type="ARBA" id="ARBA00023141"/>
    </source>
</evidence>
<evidence type="ECO:0000256" key="3">
    <source>
        <dbReference type="ARBA" id="ARBA00012572"/>
    </source>
</evidence>
<keyword evidence="8 9" id="KW-0413">Isomerase</keyword>
<evidence type="ECO:0000256" key="5">
    <source>
        <dbReference type="ARBA" id="ARBA00022605"/>
    </source>
</evidence>